<reference evidence="9 10" key="1">
    <citation type="submission" date="2021-05" db="EMBL/GenBank/DDBJ databases">
        <authorList>
            <person name="Zhang Z.D."/>
            <person name="Osman G."/>
        </authorList>
    </citation>
    <scope>NUCLEOTIDE SEQUENCE [LARGE SCALE GENOMIC DNA]</scope>
    <source>
        <strain evidence="9 10">KCTC 32217</strain>
    </source>
</reference>
<accession>A0AAP2CFN5</accession>
<dbReference type="InterPro" id="IPR035965">
    <property type="entry name" value="PAS-like_dom_sf"/>
</dbReference>
<dbReference type="PROSITE" id="PS50109">
    <property type="entry name" value="HIS_KIN"/>
    <property type="match status" value="1"/>
</dbReference>
<dbReference type="Pfam" id="PF02518">
    <property type="entry name" value="HATPase_c"/>
    <property type="match status" value="1"/>
</dbReference>
<comment type="caution">
    <text evidence="9">The sequence shown here is derived from an EMBL/GenBank/DDBJ whole genome shotgun (WGS) entry which is preliminary data.</text>
</comment>
<proteinExistence type="predicted"/>
<keyword evidence="4" id="KW-0547">Nucleotide-binding</keyword>
<dbReference type="InterPro" id="IPR050351">
    <property type="entry name" value="BphY/WalK/GraS-like"/>
</dbReference>
<dbReference type="PANTHER" id="PTHR42878:SF7">
    <property type="entry name" value="SENSOR HISTIDINE KINASE GLRK"/>
    <property type="match status" value="1"/>
</dbReference>
<feature type="domain" description="Histidine kinase" evidence="8">
    <location>
        <begin position="163"/>
        <end position="368"/>
    </location>
</feature>
<evidence type="ECO:0000256" key="7">
    <source>
        <dbReference type="ARBA" id="ARBA00023012"/>
    </source>
</evidence>
<dbReference type="Gene3D" id="3.30.565.10">
    <property type="entry name" value="Histidine kinase-like ATPase, C-terminal domain"/>
    <property type="match status" value="1"/>
</dbReference>
<dbReference type="PRINTS" id="PR00344">
    <property type="entry name" value="BCTRLSENSOR"/>
</dbReference>
<dbReference type="InterPro" id="IPR005467">
    <property type="entry name" value="His_kinase_dom"/>
</dbReference>
<dbReference type="InterPro" id="IPR036890">
    <property type="entry name" value="HATPase_C_sf"/>
</dbReference>
<evidence type="ECO:0000256" key="3">
    <source>
        <dbReference type="ARBA" id="ARBA00022679"/>
    </source>
</evidence>
<evidence type="ECO:0000256" key="5">
    <source>
        <dbReference type="ARBA" id="ARBA00022777"/>
    </source>
</evidence>
<dbReference type="EC" id="2.7.13.3" evidence="2"/>
<evidence type="ECO:0000256" key="1">
    <source>
        <dbReference type="ARBA" id="ARBA00000085"/>
    </source>
</evidence>
<dbReference type="GO" id="GO:0030295">
    <property type="term" value="F:protein kinase activator activity"/>
    <property type="evidence" value="ECO:0007669"/>
    <property type="project" value="TreeGrafter"/>
</dbReference>
<keyword evidence="10" id="KW-1185">Reference proteome</keyword>
<evidence type="ECO:0000259" key="8">
    <source>
        <dbReference type="PROSITE" id="PS50109"/>
    </source>
</evidence>
<dbReference type="GO" id="GO:0004673">
    <property type="term" value="F:protein histidine kinase activity"/>
    <property type="evidence" value="ECO:0007669"/>
    <property type="project" value="UniProtKB-EC"/>
</dbReference>
<name>A0AAP2CFN5_9BACT</name>
<comment type="catalytic activity">
    <reaction evidence="1">
        <text>ATP + protein L-histidine = ADP + protein N-phospho-L-histidine.</text>
        <dbReference type="EC" id="2.7.13.3"/>
    </reaction>
</comment>
<dbReference type="PANTHER" id="PTHR42878">
    <property type="entry name" value="TWO-COMPONENT HISTIDINE KINASE"/>
    <property type="match status" value="1"/>
</dbReference>
<dbReference type="SMART" id="SM00387">
    <property type="entry name" value="HATPase_c"/>
    <property type="match status" value="1"/>
</dbReference>
<protein>
    <recommendedName>
        <fullName evidence="2">histidine kinase</fullName>
        <ecNumber evidence="2">2.7.13.3</ecNumber>
    </recommendedName>
</protein>
<dbReference type="AlphaFoldDB" id="A0AAP2CFN5"/>
<dbReference type="GO" id="GO:0005524">
    <property type="term" value="F:ATP binding"/>
    <property type="evidence" value="ECO:0007669"/>
    <property type="project" value="UniProtKB-KW"/>
</dbReference>
<dbReference type="SUPFAM" id="SSF55785">
    <property type="entry name" value="PYP-like sensor domain (PAS domain)"/>
    <property type="match status" value="1"/>
</dbReference>
<keyword evidence="7" id="KW-0902">Two-component regulatory system</keyword>
<organism evidence="9 10">
    <name type="scientific">Litoribacter ruber</name>
    <dbReference type="NCBI Taxonomy" id="702568"/>
    <lineage>
        <taxon>Bacteria</taxon>
        <taxon>Pseudomonadati</taxon>
        <taxon>Bacteroidota</taxon>
        <taxon>Cytophagia</taxon>
        <taxon>Cytophagales</taxon>
        <taxon>Cyclobacteriaceae</taxon>
        <taxon>Litoribacter</taxon>
    </lineage>
</organism>
<dbReference type="EMBL" id="JAHCMY010000001">
    <property type="protein sequence ID" value="MBS9523112.1"/>
    <property type="molecule type" value="Genomic_DNA"/>
</dbReference>
<evidence type="ECO:0000256" key="4">
    <source>
        <dbReference type="ARBA" id="ARBA00022741"/>
    </source>
</evidence>
<evidence type="ECO:0000256" key="6">
    <source>
        <dbReference type="ARBA" id="ARBA00022840"/>
    </source>
</evidence>
<keyword evidence="6" id="KW-0067">ATP-binding</keyword>
<dbReference type="InterPro" id="IPR003594">
    <property type="entry name" value="HATPase_dom"/>
</dbReference>
<dbReference type="InterPro" id="IPR004358">
    <property type="entry name" value="Sig_transdc_His_kin-like_C"/>
</dbReference>
<dbReference type="RefSeq" id="WP_213943976.1">
    <property type="nucleotide sequence ID" value="NZ_JAHCMY010000001.1"/>
</dbReference>
<dbReference type="GO" id="GO:0000156">
    <property type="term" value="F:phosphorelay response regulator activity"/>
    <property type="evidence" value="ECO:0007669"/>
    <property type="project" value="TreeGrafter"/>
</dbReference>
<dbReference type="GO" id="GO:0007234">
    <property type="term" value="P:osmosensory signaling via phosphorelay pathway"/>
    <property type="evidence" value="ECO:0007669"/>
    <property type="project" value="TreeGrafter"/>
</dbReference>
<dbReference type="Proteomes" id="UP001319104">
    <property type="component" value="Unassembled WGS sequence"/>
</dbReference>
<sequence>MRLEQSVNIFDQKLLYDHAPCGYMVCNFNRQIKSVNETFANWLHRPKDFIQGLFLDDLVDRAAQVFLTNHYLPLLKAQGSIKEAYLCFTANGTGTECSISGQVIQDFTTGEHLYFFSLLDQTAPVNIKKGFDFEMEGLSIFNGTLSKKLEEFEKFVFSQEVGLHPRIAELEEEIELLHREALFRNEGQYLANKIKNLSRVSNRMIQDFSTYYHLDTAPRMEKISLQELVHKVVRDMNSKLEMHQATVNVAELPTVYGNRKQLHLLFYHLLSNTMKFRSAAVPVVKIFAQKSDHGMTLINVMDNGKGIEKTEADKIFEFMFQVDNSGTLGAGLGMTICKKIVEIHQGKIGVNTRYGNGSSFYFTLPEIAMDYSSSKQHIRS</sequence>
<gene>
    <name evidence="9" type="ORF">KI659_03690</name>
</gene>
<evidence type="ECO:0000313" key="10">
    <source>
        <dbReference type="Proteomes" id="UP001319104"/>
    </source>
</evidence>
<keyword evidence="3" id="KW-0808">Transferase</keyword>
<evidence type="ECO:0000256" key="2">
    <source>
        <dbReference type="ARBA" id="ARBA00012438"/>
    </source>
</evidence>
<evidence type="ECO:0000313" key="9">
    <source>
        <dbReference type="EMBL" id="MBS9523112.1"/>
    </source>
</evidence>
<dbReference type="SUPFAM" id="SSF55874">
    <property type="entry name" value="ATPase domain of HSP90 chaperone/DNA topoisomerase II/histidine kinase"/>
    <property type="match status" value="1"/>
</dbReference>
<keyword evidence="5" id="KW-0418">Kinase</keyword>